<evidence type="ECO:0000313" key="3">
    <source>
        <dbReference type="Proteomes" id="UP001201980"/>
    </source>
</evidence>
<comment type="caution">
    <text evidence="2">The sequence shown here is derived from an EMBL/GenBank/DDBJ whole genome shotgun (WGS) entry which is preliminary data.</text>
</comment>
<dbReference type="EMBL" id="JAKWBI020000012">
    <property type="protein sequence ID" value="KAJ2906530.1"/>
    <property type="molecule type" value="Genomic_DNA"/>
</dbReference>
<dbReference type="AlphaFoldDB" id="A0AAD5RZ75"/>
<name>A0AAD5RZ75_9PEZI</name>
<dbReference type="Proteomes" id="UP001201980">
    <property type="component" value="Unassembled WGS sequence"/>
</dbReference>
<sequence>MRRLCIWQQALGWTASTKSPDINHPLTLPPNSPRPAKTAPRRRMQGYRPQPHPQARPVVGYGGYRPQPRPQYAPQQHHHHHHHGNRVNMAQQNMRVSNNNNNNNNHHMDNRRYYTAAGGAAAGAVAIAGASAYAGASSSDADWCDDCFPIPKRDIAACSKAALKALAVRVAVG</sequence>
<accession>A0AAD5RZ75</accession>
<proteinExistence type="predicted"/>
<evidence type="ECO:0000313" key="2">
    <source>
        <dbReference type="EMBL" id="KAJ2906530.1"/>
    </source>
</evidence>
<reference evidence="2" key="1">
    <citation type="submission" date="2022-07" db="EMBL/GenBank/DDBJ databases">
        <title>Draft genome sequence of Zalerion maritima ATCC 34329, a (micro)plastics degrading marine fungus.</title>
        <authorList>
            <person name="Paco A."/>
            <person name="Goncalves M.F.M."/>
            <person name="Rocha-Santos T.A.P."/>
            <person name="Alves A."/>
        </authorList>
    </citation>
    <scope>NUCLEOTIDE SEQUENCE</scope>
    <source>
        <strain evidence="2">ATCC 34329</strain>
    </source>
</reference>
<organism evidence="2 3">
    <name type="scientific">Zalerion maritima</name>
    <dbReference type="NCBI Taxonomy" id="339359"/>
    <lineage>
        <taxon>Eukaryota</taxon>
        <taxon>Fungi</taxon>
        <taxon>Dikarya</taxon>
        <taxon>Ascomycota</taxon>
        <taxon>Pezizomycotina</taxon>
        <taxon>Sordariomycetes</taxon>
        <taxon>Lulworthiomycetidae</taxon>
        <taxon>Lulworthiales</taxon>
        <taxon>Lulworthiaceae</taxon>
        <taxon>Zalerion</taxon>
    </lineage>
</organism>
<protein>
    <submittedName>
        <fullName evidence="2">Uncharacterized protein</fullName>
    </submittedName>
</protein>
<keyword evidence="3" id="KW-1185">Reference proteome</keyword>
<gene>
    <name evidence="2" type="ORF">MKZ38_001173</name>
</gene>
<feature type="region of interest" description="Disordered" evidence="1">
    <location>
        <begin position="65"/>
        <end position="84"/>
    </location>
</feature>
<feature type="region of interest" description="Disordered" evidence="1">
    <location>
        <begin position="16"/>
        <end position="57"/>
    </location>
</feature>
<evidence type="ECO:0000256" key="1">
    <source>
        <dbReference type="SAM" id="MobiDB-lite"/>
    </source>
</evidence>
<feature type="compositionally biased region" description="Low complexity" evidence="1">
    <location>
        <begin position="65"/>
        <end position="75"/>
    </location>
</feature>